<organism evidence="11 12">
    <name type="scientific">Enterocloster citroniae</name>
    <dbReference type="NCBI Taxonomy" id="358743"/>
    <lineage>
        <taxon>Bacteria</taxon>
        <taxon>Bacillati</taxon>
        <taxon>Bacillota</taxon>
        <taxon>Clostridia</taxon>
        <taxon>Lachnospirales</taxon>
        <taxon>Lachnospiraceae</taxon>
        <taxon>Enterocloster</taxon>
    </lineage>
</organism>
<dbReference type="Pfam" id="PF00005">
    <property type="entry name" value="ABC_tran"/>
    <property type="match status" value="1"/>
</dbReference>
<comment type="caution">
    <text evidence="11">The sequence shown here is derived from an EMBL/GenBank/DDBJ whole genome shotgun (WGS) entry which is preliminary data.</text>
</comment>
<keyword evidence="5" id="KW-0547">Nucleotide-binding</keyword>
<keyword evidence="2" id="KW-0813">Transport</keyword>
<dbReference type="InterPro" id="IPR027417">
    <property type="entry name" value="P-loop_NTPase"/>
</dbReference>
<evidence type="ECO:0000256" key="1">
    <source>
        <dbReference type="ARBA" id="ARBA00004202"/>
    </source>
</evidence>
<evidence type="ECO:0000256" key="2">
    <source>
        <dbReference type="ARBA" id="ARBA00022448"/>
    </source>
</evidence>
<proteinExistence type="predicted"/>
<dbReference type="GO" id="GO:0016887">
    <property type="term" value="F:ATP hydrolysis activity"/>
    <property type="evidence" value="ECO:0007669"/>
    <property type="project" value="InterPro"/>
</dbReference>
<sequence length="266" mass="30032">MDFRKEQGTEAAITVENLTFSYDGNTNVLEHLNLEIPRGKITVLLGANGCGKSTLFKLMTKNLYPDEGGIFLEDTNIEELSLKEFARRAAIVHQINTAPPDLKVETLVGYGRTPYLNAFQTAGTMEDREAMEWAMEVTNVAKHRNRQVSELSGGQRQRVWIAVALCQMTDILALDEPTNALDVRYQIEIMKLTRELNQKYGMTIMMILHDINQAMKYADEIVGMQGGQIIARGEPEEVVTPEFLEQLYGIRLPVTEIDGRKYVMTV</sequence>
<protein>
    <submittedName>
        <fullName evidence="11">ATP-binding cassette domain-containing protein</fullName>
    </submittedName>
</protein>
<keyword evidence="4" id="KW-0410">Iron transport</keyword>
<dbReference type="PROSITE" id="PS50893">
    <property type="entry name" value="ABC_TRANSPORTER_2"/>
    <property type="match status" value="1"/>
</dbReference>
<dbReference type="SMART" id="SM00382">
    <property type="entry name" value="AAA"/>
    <property type="match status" value="1"/>
</dbReference>
<evidence type="ECO:0000259" key="10">
    <source>
        <dbReference type="PROSITE" id="PS50893"/>
    </source>
</evidence>
<dbReference type="PANTHER" id="PTHR42771:SF10">
    <property type="entry name" value="FERRICHROME TRANSPORT ATP-BINDING PROTEIN FHUC"/>
    <property type="match status" value="1"/>
</dbReference>
<evidence type="ECO:0000313" key="11">
    <source>
        <dbReference type="EMBL" id="MBT9811428.1"/>
    </source>
</evidence>
<comment type="subcellular location">
    <subcellularLocation>
        <location evidence="1">Cell membrane</location>
        <topology evidence="1">Peripheral membrane protein</topology>
    </subcellularLocation>
</comment>
<evidence type="ECO:0000256" key="9">
    <source>
        <dbReference type="ARBA" id="ARBA00023136"/>
    </source>
</evidence>
<name>A0AA41FHG8_9FIRM</name>
<evidence type="ECO:0000256" key="7">
    <source>
        <dbReference type="ARBA" id="ARBA00023004"/>
    </source>
</evidence>
<evidence type="ECO:0000256" key="3">
    <source>
        <dbReference type="ARBA" id="ARBA00022475"/>
    </source>
</evidence>
<keyword evidence="8" id="KW-0406">Ion transport</keyword>
<keyword evidence="9" id="KW-0472">Membrane</keyword>
<dbReference type="InterPro" id="IPR003439">
    <property type="entry name" value="ABC_transporter-like_ATP-bd"/>
</dbReference>
<dbReference type="InterPro" id="IPR003593">
    <property type="entry name" value="AAA+_ATPase"/>
</dbReference>
<gene>
    <name evidence="11" type="ORF">GPL26_17545</name>
</gene>
<keyword evidence="3" id="KW-1003">Cell membrane</keyword>
<evidence type="ECO:0000256" key="4">
    <source>
        <dbReference type="ARBA" id="ARBA00022496"/>
    </source>
</evidence>
<evidence type="ECO:0000256" key="6">
    <source>
        <dbReference type="ARBA" id="ARBA00022840"/>
    </source>
</evidence>
<dbReference type="Proteomes" id="UP000708338">
    <property type="component" value="Unassembled WGS sequence"/>
</dbReference>
<dbReference type="Gene3D" id="3.40.50.300">
    <property type="entry name" value="P-loop containing nucleotide triphosphate hydrolases"/>
    <property type="match status" value="1"/>
</dbReference>
<reference evidence="11" key="1">
    <citation type="journal article" date="2021" name="Gut Microbes">
        <title>A synthetic consortium of 100 gut commensals modulates the composition and function in a colon model of the microbiome of elderly subjects.</title>
        <authorList>
            <person name="Perez M."/>
            <person name="Ntemiri A."/>
            <person name="Tan H."/>
            <person name="Harris H.M.B."/>
            <person name="Roager H.M."/>
            <person name="Ribiere C."/>
            <person name="O'Toole P.W."/>
        </authorList>
    </citation>
    <scope>NUCLEOTIDE SEQUENCE</scope>
    <source>
        <strain evidence="11">MCC335</strain>
    </source>
</reference>
<dbReference type="PROSITE" id="PS00211">
    <property type="entry name" value="ABC_TRANSPORTER_1"/>
    <property type="match status" value="1"/>
</dbReference>
<evidence type="ECO:0000313" key="12">
    <source>
        <dbReference type="Proteomes" id="UP000708338"/>
    </source>
</evidence>
<keyword evidence="6 11" id="KW-0067">ATP-binding</keyword>
<dbReference type="AlphaFoldDB" id="A0AA41FHG8"/>
<dbReference type="EMBL" id="WQPS01000029">
    <property type="protein sequence ID" value="MBT9811428.1"/>
    <property type="molecule type" value="Genomic_DNA"/>
</dbReference>
<dbReference type="InterPro" id="IPR017871">
    <property type="entry name" value="ABC_transporter-like_CS"/>
</dbReference>
<feature type="domain" description="ABC transporter" evidence="10">
    <location>
        <begin position="13"/>
        <end position="251"/>
    </location>
</feature>
<accession>A0AA41FHG8</accession>
<dbReference type="GO" id="GO:0005886">
    <property type="term" value="C:plasma membrane"/>
    <property type="evidence" value="ECO:0007669"/>
    <property type="project" value="UniProtKB-SubCell"/>
</dbReference>
<dbReference type="GO" id="GO:0006826">
    <property type="term" value="P:iron ion transport"/>
    <property type="evidence" value="ECO:0007669"/>
    <property type="project" value="UniProtKB-KW"/>
</dbReference>
<evidence type="ECO:0000256" key="5">
    <source>
        <dbReference type="ARBA" id="ARBA00022741"/>
    </source>
</evidence>
<dbReference type="PANTHER" id="PTHR42771">
    <property type="entry name" value="IRON(3+)-HYDROXAMATE IMPORT ATP-BINDING PROTEIN FHUC"/>
    <property type="match status" value="1"/>
</dbReference>
<dbReference type="CDD" id="cd03214">
    <property type="entry name" value="ABC_Iron-Siderophores_B12_Hemin"/>
    <property type="match status" value="1"/>
</dbReference>
<dbReference type="InterPro" id="IPR051535">
    <property type="entry name" value="Siderophore_ABC-ATPase"/>
</dbReference>
<dbReference type="SUPFAM" id="SSF52540">
    <property type="entry name" value="P-loop containing nucleoside triphosphate hydrolases"/>
    <property type="match status" value="1"/>
</dbReference>
<dbReference type="GO" id="GO:0005524">
    <property type="term" value="F:ATP binding"/>
    <property type="evidence" value="ECO:0007669"/>
    <property type="project" value="UniProtKB-KW"/>
</dbReference>
<dbReference type="FunFam" id="3.40.50.300:FF:000134">
    <property type="entry name" value="Iron-enterobactin ABC transporter ATP-binding protein"/>
    <property type="match status" value="1"/>
</dbReference>
<evidence type="ECO:0000256" key="8">
    <source>
        <dbReference type="ARBA" id="ARBA00023065"/>
    </source>
</evidence>
<keyword evidence="7" id="KW-0408">Iron</keyword>